<feature type="compositionally biased region" description="Basic residues" evidence="1">
    <location>
        <begin position="61"/>
        <end position="77"/>
    </location>
</feature>
<name>A0AAU9TJP3_EUPED</name>
<dbReference type="AlphaFoldDB" id="A0AAU9TJP3"/>
<feature type="compositionally biased region" description="Low complexity" evidence="1">
    <location>
        <begin position="49"/>
        <end position="60"/>
    </location>
</feature>
<reference evidence="2" key="1">
    <citation type="submission" date="2022-03" db="EMBL/GenBank/DDBJ databases">
        <authorList>
            <person name="Tunstrom K."/>
        </authorList>
    </citation>
    <scope>NUCLEOTIDE SEQUENCE</scope>
</reference>
<evidence type="ECO:0000313" key="2">
    <source>
        <dbReference type="EMBL" id="CAH2087340.1"/>
    </source>
</evidence>
<sequence>MRTITKGDDSDDDPEHISPEFYQGANSESSSLDEENNMMIPSIVSPALSNDSYYESSSSRCRTRGRGRSVSRGRGRGRAISLGDETQRTHMATLIYL</sequence>
<keyword evidence="3" id="KW-1185">Reference proteome</keyword>
<proteinExistence type="predicted"/>
<dbReference type="Proteomes" id="UP001153954">
    <property type="component" value="Unassembled WGS sequence"/>
</dbReference>
<organism evidence="2 3">
    <name type="scientific">Euphydryas editha</name>
    <name type="common">Edith's checkerspot</name>
    <dbReference type="NCBI Taxonomy" id="104508"/>
    <lineage>
        <taxon>Eukaryota</taxon>
        <taxon>Metazoa</taxon>
        <taxon>Ecdysozoa</taxon>
        <taxon>Arthropoda</taxon>
        <taxon>Hexapoda</taxon>
        <taxon>Insecta</taxon>
        <taxon>Pterygota</taxon>
        <taxon>Neoptera</taxon>
        <taxon>Endopterygota</taxon>
        <taxon>Lepidoptera</taxon>
        <taxon>Glossata</taxon>
        <taxon>Ditrysia</taxon>
        <taxon>Papilionoidea</taxon>
        <taxon>Nymphalidae</taxon>
        <taxon>Nymphalinae</taxon>
        <taxon>Euphydryas</taxon>
    </lineage>
</organism>
<evidence type="ECO:0000313" key="3">
    <source>
        <dbReference type="Proteomes" id="UP001153954"/>
    </source>
</evidence>
<feature type="region of interest" description="Disordered" evidence="1">
    <location>
        <begin position="1"/>
        <end position="84"/>
    </location>
</feature>
<protein>
    <submittedName>
        <fullName evidence="2">Uncharacterized protein</fullName>
    </submittedName>
</protein>
<evidence type="ECO:0000256" key="1">
    <source>
        <dbReference type="SAM" id="MobiDB-lite"/>
    </source>
</evidence>
<accession>A0AAU9TJP3</accession>
<dbReference type="EMBL" id="CAKOGL010000006">
    <property type="protein sequence ID" value="CAH2087340.1"/>
    <property type="molecule type" value="Genomic_DNA"/>
</dbReference>
<gene>
    <name evidence="2" type="ORF">EEDITHA_LOCUS3613</name>
</gene>
<comment type="caution">
    <text evidence="2">The sequence shown here is derived from an EMBL/GenBank/DDBJ whole genome shotgun (WGS) entry which is preliminary data.</text>
</comment>